<sequence>MAIKASSLPGFYLDQPHSTAYHYRNEILPQPLGVDTEVQAGEQAQSWQFSMPRFKGSPVEGTFTLIEGKQGWRGLSISKTNHAVRYGTSNGARHNRVTFRIDTWMGDTRPVFTLQQDQLSGYTLVGNVRYPTTGSKLTAIPAA</sequence>
<dbReference type="EMBL" id="CABEEZ010000021">
    <property type="protein sequence ID" value="VTR20782.1"/>
    <property type="molecule type" value="Genomic_DNA"/>
</dbReference>
<evidence type="ECO:0000313" key="1">
    <source>
        <dbReference type="EMBL" id="VTR20782.1"/>
    </source>
</evidence>
<dbReference type="AlphaFoldDB" id="A0A4U9TR55"/>
<gene>
    <name evidence="1" type="ORF">NCTC12965_01119</name>
</gene>
<organism evidence="1">
    <name type="scientific">Serratia fonticola</name>
    <dbReference type="NCBI Taxonomy" id="47917"/>
    <lineage>
        <taxon>Bacteria</taxon>
        <taxon>Pseudomonadati</taxon>
        <taxon>Pseudomonadota</taxon>
        <taxon>Gammaproteobacteria</taxon>
        <taxon>Enterobacterales</taxon>
        <taxon>Yersiniaceae</taxon>
        <taxon>Serratia</taxon>
    </lineage>
</organism>
<accession>A0A4U9TR55</accession>
<name>A0A4U9TR55_SERFO</name>
<proteinExistence type="predicted"/>
<reference evidence="1" key="1">
    <citation type="submission" date="2019-05" db="EMBL/GenBank/DDBJ databases">
        <authorList>
            <consortium name="Pathogen Informatics"/>
        </authorList>
    </citation>
    <scope>NUCLEOTIDE SEQUENCE [LARGE SCALE GENOMIC DNA]</scope>
    <source>
        <strain evidence="1">NCTC12965</strain>
    </source>
</reference>
<protein>
    <submittedName>
        <fullName evidence="1">Uncharacterized protein</fullName>
    </submittedName>
</protein>